<reference evidence="8" key="1">
    <citation type="journal article" date="2019" name="Sci. Rep.">
        <title>Draft genome of Tanacetum cinerariifolium, the natural source of mosquito coil.</title>
        <authorList>
            <person name="Yamashiro T."/>
            <person name="Shiraishi A."/>
            <person name="Satake H."/>
            <person name="Nakayama K."/>
        </authorList>
    </citation>
    <scope>NUCLEOTIDE SEQUENCE</scope>
</reference>
<name>A0A699H8H9_TANCI</name>
<dbReference type="InterPro" id="IPR025724">
    <property type="entry name" value="GAG-pre-integrase_dom"/>
</dbReference>
<evidence type="ECO:0000256" key="2">
    <source>
        <dbReference type="ARBA" id="ARBA00022723"/>
    </source>
</evidence>
<evidence type="ECO:0000259" key="6">
    <source>
        <dbReference type="PROSITE" id="PS50158"/>
    </source>
</evidence>
<feature type="domain" description="Integrase catalytic" evidence="7">
    <location>
        <begin position="882"/>
        <end position="1045"/>
    </location>
</feature>
<dbReference type="InterPro" id="IPR039537">
    <property type="entry name" value="Retrotran_Ty1/copia-like"/>
</dbReference>
<dbReference type="InterPro" id="IPR001584">
    <property type="entry name" value="Integrase_cat-core"/>
</dbReference>
<dbReference type="Gene3D" id="4.10.60.10">
    <property type="entry name" value="Zinc finger, CCHC-type"/>
    <property type="match status" value="1"/>
</dbReference>
<evidence type="ECO:0000313" key="8">
    <source>
        <dbReference type="EMBL" id="GEX69308.1"/>
    </source>
</evidence>
<evidence type="ECO:0000256" key="4">
    <source>
        <dbReference type="PROSITE-ProRule" id="PRU00047"/>
    </source>
</evidence>
<dbReference type="Pfam" id="PF22936">
    <property type="entry name" value="Pol_BBD"/>
    <property type="match status" value="1"/>
</dbReference>
<proteinExistence type="predicted"/>
<feature type="compositionally biased region" description="Polar residues" evidence="5">
    <location>
        <begin position="1088"/>
        <end position="1114"/>
    </location>
</feature>
<feature type="region of interest" description="Disordered" evidence="5">
    <location>
        <begin position="662"/>
        <end position="699"/>
    </location>
</feature>
<feature type="compositionally biased region" description="Low complexity" evidence="5">
    <location>
        <begin position="1116"/>
        <end position="1127"/>
    </location>
</feature>
<dbReference type="Pfam" id="PF07727">
    <property type="entry name" value="RVT_2"/>
    <property type="match status" value="1"/>
</dbReference>
<dbReference type="InterPro" id="IPR054722">
    <property type="entry name" value="PolX-like_BBD"/>
</dbReference>
<dbReference type="GO" id="GO:0003676">
    <property type="term" value="F:nucleic acid binding"/>
    <property type="evidence" value="ECO:0007669"/>
    <property type="project" value="InterPro"/>
</dbReference>
<keyword evidence="2" id="KW-0479">Metal-binding</keyword>
<feature type="compositionally biased region" description="Polar residues" evidence="5">
    <location>
        <begin position="1134"/>
        <end position="1168"/>
    </location>
</feature>
<feature type="region of interest" description="Disordered" evidence="5">
    <location>
        <begin position="1074"/>
        <end position="1168"/>
    </location>
</feature>
<feature type="compositionally biased region" description="Basic and acidic residues" evidence="5">
    <location>
        <begin position="670"/>
        <end position="683"/>
    </location>
</feature>
<dbReference type="GO" id="GO:0015074">
    <property type="term" value="P:DNA integration"/>
    <property type="evidence" value="ECO:0007669"/>
    <property type="project" value="InterPro"/>
</dbReference>
<dbReference type="InterPro" id="IPR036397">
    <property type="entry name" value="RNaseH_sf"/>
</dbReference>
<dbReference type="PANTHER" id="PTHR42648:SF32">
    <property type="entry name" value="RIBONUCLEASE H-LIKE DOMAIN, GAG-PRE-INTEGRASE DOMAIN PROTEIN-RELATED"/>
    <property type="match status" value="1"/>
</dbReference>
<dbReference type="PROSITE" id="PS50158">
    <property type="entry name" value="ZF_CCHC"/>
    <property type="match status" value="1"/>
</dbReference>
<comment type="caution">
    <text evidence="8">The sequence shown here is derived from an EMBL/GenBank/DDBJ whole genome shotgun (WGS) entry which is preliminary data.</text>
</comment>
<keyword evidence="1" id="KW-0645">Protease</keyword>
<dbReference type="GO" id="GO:0008270">
    <property type="term" value="F:zinc ion binding"/>
    <property type="evidence" value="ECO:0007669"/>
    <property type="project" value="UniProtKB-KW"/>
</dbReference>
<evidence type="ECO:0000256" key="5">
    <source>
        <dbReference type="SAM" id="MobiDB-lite"/>
    </source>
</evidence>
<evidence type="ECO:0000256" key="3">
    <source>
        <dbReference type="ARBA" id="ARBA00022801"/>
    </source>
</evidence>
<dbReference type="InterPro" id="IPR001878">
    <property type="entry name" value="Znf_CCHC"/>
</dbReference>
<dbReference type="PANTHER" id="PTHR42648">
    <property type="entry name" value="TRANSPOSASE, PUTATIVE-RELATED"/>
    <property type="match status" value="1"/>
</dbReference>
<dbReference type="SUPFAM" id="SSF57756">
    <property type="entry name" value="Retrovirus zinc finger-like domains"/>
    <property type="match status" value="1"/>
</dbReference>
<dbReference type="SMART" id="SM00343">
    <property type="entry name" value="ZnF_C2HC"/>
    <property type="match status" value="1"/>
</dbReference>
<evidence type="ECO:0000259" key="7">
    <source>
        <dbReference type="PROSITE" id="PS50994"/>
    </source>
</evidence>
<sequence>MVDHIAKVLELLYLIEIPGLDSHRQRMKVFPLLLADDARQWWIDKEEGKINTWEELVETFFCKFYLESHDDKDEMLDKGDNWGIDPLEFISRVNSSFKNHMKVDGRTQKDLDAKKLTKLVKYRSSGILWEFLILVGNKMHKAFPLPVKEFPLPEEVPTSSEESSHFQKKREATAVKIPLLLKSRRNCQSKSNDSYAKRITLNLNPNPNSLYSQSLHQEMDQQNHTLAKIPILDTGKFKQWQFRIQQYLQHEYYALWEVYEFGDSYEVPVNAATTEKRNNDVKARTTLLLSLPDKHQLRFSKYKTTQELWAAILKTFGGNEATKKTKKNLLKKQYGNFKAEGSETLEQTFNKLQVIVSQLQFMDVEIKQDDLDQNGSQIKFENINQIDEDDIEDMDIKWNIALLSMRADRFWKKTGKKISILGTDVAGFDKSKVECFNCCKMGHFARECRAPRSQDRGRRDNYRQCYKANDKENHALVADEEAPTEFSLMAKTSAESKVFDNSLCSKDWLAQVEARLTEHRDRELKYCEKIKGLEFKTESSANCIESLKKELELIKKEKEGLDSKLTGFQTSLKDLDSPLESQRLDKNKEGLGYSVVPPPSTQIYSPPKKDMSWTGLPKFKDDTLTDYSRPSPAIESTLYYAQNRNPSEASPSTISPKPFIKFVKANDSPTKSKTDKAEKDKKPPVRPPMRPMRSNMNGAWPNRTSFNKLAHSYTNRPVQRTSAVISQCRDPWVPTVNRNSPPVNRKFSTGRSQNNFDDKGYWDSGCSRHMTGNISYLSYYEPFDGGYVSFGQGGCKITGKGTIKTECIVLGLNFKLSDDDNVLLRTPRQHNMYSIDINNIVPHKDLTCLVAKASADECMLWHRRLGHLNFKTMNKLVRHNLVRGLPTKCFENDHTCTACLKGKQHKASLTDDFSRFTWTFFLKTKDETSGIFRKFITEIDNIKDLKVKIIRCDNGGEFRNKEMNDFCSQKGIKREFSNARTPQQNGVAERRNRTLIETARTMLADAKLPVTFWAKAVNTACYVQNRVLVNKSQNKTPYELFNGTKDTTSQEVKKHVSSLRCIALPNWTHDALLESSSSKPQDHCSTEVPESSGNTNPTDSTSNPPANQMETLTMESPIPTVSSPVPTACFTDSPEPSSDPQDNCSTDVPESSGNSNPTATSTNPPADQLETLTVKTSILTVSSPVPTACFTDFPEPSSDTGLISKTVANQVETPSLDHILTLINRFEDIFGVTTNSVDSDGVEADKTDQALLQFCLFSCFLSQVKPKTILDALQDPSWVEAMQEELVQFKIQNVWTLVDCPKGVRPIGTKWVLKNKKDERGIVIRNKARIVAQGHTQEERIDYDEVFAHVARIEAIRLFLAYASFMGFIVYQMDVKSAFLYGTIDEEVYVMQPPRFQDPEFPKWRKQCMDYIRLLEPGMVHCPNTC</sequence>
<dbReference type="GO" id="GO:0006508">
    <property type="term" value="P:proteolysis"/>
    <property type="evidence" value="ECO:0007669"/>
    <property type="project" value="UniProtKB-KW"/>
</dbReference>
<dbReference type="Gene3D" id="3.30.420.10">
    <property type="entry name" value="Ribonuclease H-like superfamily/Ribonuclease H"/>
    <property type="match status" value="1"/>
</dbReference>
<keyword evidence="4" id="KW-0862">Zinc</keyword>
<dbReference type="InterPro" id="IPR013103">
    <property type="entry name" value="RVT_2"/>
</dbReference>
<keyword evidence="4" id="KW-0863">Zinc-finger</keyword>
<dbReference type="SUPFAM" id="SSF53098">
    <property type="entry name" value="Ribonuclease H-like"/>
    <property type="match status" value="1"/>
</dbReference>
<dbReference type="Pfam" id="PF14223">
    <property type="entry name" value="Retrotran_gag_2"/>
    <property type="match status" value="1"/>
</dbReference>
<organism evidence="8">
    <name type="scientific">Tanacetum cinerariifolium</name>
    <name type="common">Dalmatian daisy</name>
    <name type="synonym">Chrysanthemum cinerariifolium</name>
    <dbReference type="NCBI Taxonomy" id="118510"/>
    <lineage>
        <taxon>Eukaryota</taxon>
        <taxon>Viridiplantae</taxon>
        <taxon>Streptophyta</taxon>
        <taxon>Embryophyta</taxon>
        <taxon>Tracheophyta</taxon>
        <taxon>Spermatophyta</taxon>
        <taxon>Magnoliopsida</taxon>
        <taxon>eudicotyledons</taxon>
        <taxon>Gunneridae</taxon>
        <taxon>Pentapetalae</taxon>
        <taxon>asterids</taxon>
        <taxon>campanulids</taxon>
        <taxon>Asterales</taxon>
        <taxon>Asteraceae</taxon>
        <taxon>Asteroideae</taxon>
        <taxon>Anthemideae</taxon>
        <taxon>Anthemidinae</taxon>
        <taxon>Tanacetum</taxon>
    </lineage>
</organism>
<accession>A0A699H8H9</accession>
<dbReference type="EMBL" id="BKCJ010123986">
    <property type="protein sequence ID" value="GEX69308.1"/>
    <property type="molecule type" value="Genomic_DNA"/>
</dbReference>
<dbReference type="InterPro" id="IPR036875">
    <property type="entry name" value="Znf_CCHC_sf"/>
</dbReference>
<dbReference type="InterPro" id="IPR012337">
    <property type="entry name" value="RNaseH-like_sf"/>
</dbReference>
<gene>
    <name evidence="8" type="ORF">Tci_341283</name>
</gene>
<feature type="region of interest" description="Disordered" evidence="5">
    <location>
        <begin position="589"/>
        <end position="609"/>
    </location>
</feature>
<dbReference type="Pfam" id="PF13976">
    <property type="entry name" value="gag_pre-integrs"/>
    <property type="match status" value="1"/>
</dbReference>
<keyword evidence="3" id="KW-0378">Hydrolase</keyword>
<feature type="domain" description="CCHC-type" evidence="6">
    <location>
        <begin position="435"/>
        <end position="449"/>
    </location>
</feature>
<dbReference type="GO" id="GO:0008233">
    <property type="term" value="F:peptidase activity"/>
    <property type="evidence" value="ECO:0007669"/>
    <property type="project" value="UniProtKB-KW"/>
</dbReference>
<protein>
    <submittedName>
        <fullName evidence="8">Uncharacterized protein</fullName>
    </submittedName>
</protein>
<dbReference type="PROSITE" id="PS50994">
    <property type="entry name" value="INTEGRASE"/>
    <property type="match status" value="1"/>
</dbReference>
<evidence type="ECO:0000256" key="1">
    <source>
        <dbReference type="ARBA" id="ARBA00022670"/>
    </source>
</evidence>